<keyword evidence="1" id="KW-0732">Signal</keyword>
<sequence length="793" mass="91597">MYKKINLTIALVILVSLSMFSQTEDTDTSIKKIQDKLTSYFFLERENINLHFNKTTFLTNETIWFKGYVVNRKTKQPFFNTTNVFAVVYDDKGSKIFEKLFFVDNGTFTGKFELNEKLHSGNYFIQVYTNWMNNFTEDESTIRKIDIINPVEGVFSETQNPDIETLELKLTPEGGSLIKGITNVIGLKLSDCFGKSPKNSEVQIQNNKGEILQTVKLNAFGIGKFEIIPTNKEIKAVCYFDTKKIETGLQTPSNTGIALEINSFTFLDKKIFKIKTNPETIKILENKKIYLAINQDDKNLILPLKLNSQNLEQVISILNENIFEGINTVRIIDNELKQWCERIIYLYPKKEKPINLLPNYKKNGKVNMVGYSEYANANLSISILPEETKAIEIEDNLFYSSTIKPYINDSFNEVNYYFTEPSRKKFYELDLVLLNQSKPKYEWKNIVSNPPKPNHSFDIGLTIKGTINKELKNKEDYKVRLYSNLDRILLLSDLNEKNEYVFENIAITDSTVVELSLLKSPEFNLVPSNFVTQVLNRNKHFIKPFYVPYFECKKPQVYEHSTLYDLPKYNGEIINLNDVVIKSKTKKTLVNENKFGNSYLRGYKIEENSTSNLLLFIEQNGFIVNRTSPGEVLITSRQVSSIFGERPTPEVFIDDIALPFTFAELDLIDMSEIDEIYINANAIVPTMRNKLGIIKIYRRKKISSKSVLKSTSFLIKQGFEMNTNFQNEDYENFASKGFKNYGIVDWNQTLLTDEKGNFLFEFQDANIKNYKVIIKGVTIDGQLIDKELDIVVE</sequence>
<evidence type="ECO:0000313" key="2">
    <source>
        <dbReference type="EMBL" id="MEM0541278.1"/>
    </source>
</evidence>
<accession>A0ABU9N5P8</accession>
<dbReference type="Proteomes" id="UP001460072">
    <property type="component" value="Unassembled WGS sequence"/>
</dbReference>
<organism evidence="2 3">
    <name type="scientific">Flavobacterium aureirubrum</name>
    <dbReference type="NCBI Taxonomy" id="3133147"/>
    <lineage>
        <taxon>Bacteria</taxon>
        <taxon>Pseudomonadati</taxon>
        <taxon>Bacteroidota</taxon>
        <taxon>Flavobacteriia</taxon>
        <taxon>Flavobacteriales</taxon>
        <taxon>Flavobacteriaceae</taxon>
        <taxon>Flavobacterium</taxon>
    </lineage>
</organism>
<protein>
    <recommendedName>
        <fullName evidence="4">MG2 domain-containing protein</fullName>
    </recommendedName>
</protein>
<evidence type="ECO:0008006" key="4">
    <source>
        <dbReference type="Google" id="ProtNLM"/>
    </source>
</evidence>
<feature type="chain" id="PRO_5046827968" description="MG2 domain-containing protein" evidence="1">
    <location>
        <begin position="22"/>
        <end position="793"/>
    </location>
</feature>
<gene>
    <name evidence="2" type="ORF">WFZ85_01495</name>
</gene>
<evidence type="ECO:0000313" key="3">
    <source>
        <dbReference type="Proteomes" id="UP001460072"/>
    </source>
</evidence>
<proteinExistence type="predicted"/>
<keyword evidence="3" id="KW-1185">Reference proteome</keyword>
<dbReference type="RefSeq" id="WP_342694511.1">
    <property type="nucleotide sequence ID" value="NZ_JBCGDO010000001.1"/>
</dbReference>
<comment type="caution">
    <text evidence="2">The sequence shown here is derived from an EMBL/GenBank/DDBJ whole genome shotgun (WGS) entry which is preliminary data.</text>
</comment>
<reference evidence="2 3" key="1">
    <citation type="submission" date="2024-03" db="EMBL/GenBank/DDBJ databases">
        <title>Two novel species of the genus Flavobacterium exhibiting potentially degradation of complex polysaccharides.</title>
        <authorList>
            <person name="Lian X."/>
        </authorList>
    </citation>
    <scope>NUCLEOTIDE SEQUENCE [LARGE SCALE GENOMIC DNA]</scope>
    <source>
        <strain evidence="3">j3</strain>
    </source>
</reference>
<feature type="signal peptide" evidence="1">
    <location>
        <begin position="1"/>
        <end position="21"/>
    </location>
</feature>
<dbReference type="Gene3D" id="2.60.40.1930">
    <property type="match status" value="1"/>
</dbReference>
<evidence type="ECO:0000256" key="1">
    <source>
        <dbReference type="SAM" id="SignalP"/>
    </source>
</evidence>
<name>A0ABU9N5P8_9FLAO</name>
<dbReference type="EMBL" id="JBCGDO010000001">
    <property type="protein sequence ID" value="MEM0541278.1"/>
    <property type="molecule type" value="Genomic_DNA"/>
</dbReference>